<organism evidence="2">
    <name type="scientific">bioreactor metagenome</name>
    <dbReference type="NCBI Taxonomy" id="1076179"/>
    <lineage>
        <taxon>unclassified sequences</taxon>
        <taxon>metagenomes</taxon>
        <taxon>ecological metagenomes</taxon>
    </lineage>
</organism>
<dbReference type="AlphaFoldDB" id="A0A645J2F5"/>
<accession>A0A645J2F5</accession>
<evidence type="ECO:0000313" key="2">
    <source>
        <dbReference type="EMBL" id="MPN57875.1"/>
    </source>
</evidence>
<feature type="domain" description="UPF0313" evidence="1">
    <location>
        <begin position="60"/>
        <end position="168"/>
    </location>
</feature>
<reference evidence="2" key="1">
    <citation type="submission" date="2019-08" db="EMBL/GenBank/DDBJ databases">
        <authorList>
            <person name="Kucharzyk K."/>
            <person name="Murdoch R.W."/>
            <person name="Higgins S."/>
            <person name="Loffler F."/>
        </authorList>
    </citation>
    <scope>NUCLEOTIDE SEQUENCE</scope>
</reference>
<dbReference type="PANTHER" id="PTHR32331">
    <property type="entry name" value="UPF0313 PROTEIN YGIQ"/>
    <property type="match status" value="1"/>
</dbReference>
<protein>
    <recommendedName>
        <fullName evidence="1">UPF0313 domain-containing protein</fullName>
    </recommendedName>
</protein>
<sequence>MGKPHIEAYLRFAKEYFSISKKVGKEQYLVPYLMSSHPGSTLNDAVELALFLKDNKIRPEQVQDFYPTPGTISTCMFYTELDPMTLEKVYVAKTPHEKALQRALLQYFNPKNRLLVEEALKKAKRFDLIGSSEKCLIKSVKNSRNQNNFANPKQCSVKTRGVAHGKGKHKTN</sequence>
<dbReference type="Pfam" id="PF11842">
    <property type="entry name" value="DUF3362"/>
    <property type="match status" value="1"/>
</dbReference>
<dbReference type="EMBL" id="VSSQ01129964">
    <property type="protein sequence ID" value="MPN57875.1"/>
    <property type="molecule type" value="Genomic_DNA"/>
</dbReference>
<comment type="caution">
    <text evidence="2">The sequence shown here is derived from an EMBL/GenBank/DDBJ whole genome shotgun (WGS) entry which is preliminary data.</text>
</comment>
<dbReference type="PANTHER" id="PTHR32331:SF0">
    <property type="entry name" value="UPF0313 PROTEIN YGIQ"/>
    <property type="match status" value="1"/>
</dbReference>
<evidence type="ECO:0000259" key="1">
    <source>
        <dbReference type="Pfam" id="PF11842"/>
    </source>
</evidence>
<gene>
    <name evidence="2" type="ORF">SDC9_205571</name>
</gene>
<proteinExistence type="predicted"/>
<dbReference type="InterPro" id="IPR024560">
    <property type="entry name" value="UPF0313_C"/>
</dbReference>
<name>A0A645J2F5_9ZZZZ</name>
<dbReference type="InterPro" id="IPR022946">
    <property type="entry name" value="UPF0313"/>
</dbReference>